<name>A0A016W2B5_9BILA</name>
<dbReference type="EMBL" id="JARK01001338">
    <property type="protein sequence ID" value="EYC33427.1"/>
    <property type="molecule type" value="Genomic_DNA"/>
</dbReference>
<sequence length="75" mass="8418">MPTVFGGGIDLSILLIFFHFRSGTCKDMSARVFQCAEYEYDNHFGCGYRFIDSVDFFHLRSGTGENMSGCVLQCA</sequence>
<organism evidence="2 3">
    <name type="scientific">Ancylostoma ceylanicum</name>
    <dbReference type="NCBI Taxonomy" id="53326"/>
    <lineage>
        <taxon>Eukaryota</taxon>
        <taxon>Metazoa</taxon>
        <taxon>Ecdysozoa</taxon>
        <taxon>Nematoda</taxon>
        <taxon>Chromadorea</taxon>
        <taxon>Rhabditida</taxon>
        <taxon>Rhabditina</taxon>
        <taxon>Rhabditomorpha</taxon>
        <taxon>Strongyloidea</taxon>
        <taxon>Ancylostomatidae</taxon>
        <taxon>Ancylostomatinae</taxon>
        <taxon>Ancylostoma</taxon>
    </lineage>
</organism>
<evidence type="ECO:0000313" key="2">
    <source>
        <dbReference type="EMBL" id="EYC33427.1"/>
    </source>
</evidence>
<accession>A0A016W2B5</accession>
<proteinExistence type="predicted"/>
<keyword evidence="1" id="KW-0732">Signal</keyword>
<keyword evidence="3" id="KW-1185">Reference proteome</keyword>
<comment type="caution">
    <text evidence="2">The sequence shown here is derived from an EMBL/GenBank/DDBJ whole genome shotgun (WGS) entry which is preliminary data.</text>
</comment>
<feature type="chain" id="PRO_5001490188" description="Secreted protein" evidence="1">
    <location>
        <begin position="26"/>
        <end position="75"/>
    </location>
</feature>
<evidence type="ECO:0000256" key="1">
    <source>
        <dbReference type="SAM" id="SignalP"/>
    </source>
</evidence>
<evidence type="ECO:0008006" key="4">
    <source>
        <dbReference type="Google" id="ProtNLM"/>
    </source>
</evidence>
<evidence type="ECO:0000313" key="3">
    <source>
        <dbReference type="Proteomes" id="UP000024635"/>
    </source>
</evidence>
<gene>
    <name evidence="2" type="primary">Acey_s0002.g794</name>
    <name evidence="2" type="ORF">Y032_0002g794</name>
</gene>
<feature type="signal peptide" evidence="1">
    <location>
        <begin position="1"/>
        <end position="25"/>
    </location>
</feature>
<dbReference type="Proteomes" id="UP000024635">
    <property type="component" value="Unassembled WGS sequence"/>
</dbReference>
<dbReference type="AlphaFoldDB" id="A0A016W2B5"/>
<protein>
    <recommendedName>
        <fullName evidence="4">Secreted protein</fullName>
    </recommendedName>
</protein>
<reference evidence="3" key="1">
    <citation type="journal article" date="2015" name="Nat. Genet.">
        <title>The genome and transcriptome of the zoonotic hookworm Ancylostoma ceylanicum identify infection-specific gene families.</title>
        <authorList>
            <person name="Schwarz E.M."/>
            <person name="Hu Y."/>
            <person name="Antoshechkin I."/>
            <person name="Miller M.M."/>
            <person name="Sternberg P.W."/>
            <person name="Aroian R.V."/>
        </authorList>
    </citation>
    <scope>NUCLEOTIDE SEQUENCE</scope>
    <source>
        <strain evidence="3">HY135</strain>
    </source>
</reference>